<sequence length="463" mass="51459">MSEEDQELLEKISKISGHINLHKTQTKSTQHDPGSGFTSPQPWNRYTQASTHNAAPWRSLRVAPYSRGRGRVGRIVANPHRNRSLILNNNSGTSLQSAKELSPDSVPSTTKAVQSEDEEAVHLQSSNRWVTKRDRHMQLINSSVYDKEIQTRNKAIEETRRQKALRKDQREKQKIERHLITLASGAGQASNAVHEVSINGLRFHVADGGSKLVRIRGATDSANTTPKQANIGGISFLRSKSGNLYRLGIVKAKRATGKFKKIEEPCKRFTITGQCPKGPLCPFIHDPLKVAMCKDYLQTGTCPASDSCDLSHDHTPERVPACLHFLRGKCSNPSCRYAHVRVNPSASVCKDFAILGYCSKGANCSERHVHECPDYANTGVCRKPKCHLPHVDRAGQIRKHAANVTDRANDSEKDDDSDIVSDDDYDEIDSDDVDSDGLEEDLMQLSDDTASRALSQQQDFVQF</sequence>
<feature type="region of interest" description="Disordered" evidence="6">
    <location>
        <begin position="402"/>
        <end position="436"/>
    </location>
</feature>
<comment type="caution">
    <text evidence="8">The sequence shown here is derived from an EMBL/GenBank/DDBJ whole genome shotgun (WGS) entry which is preliminary data.</text>
</comment>
<feature type="compositionally biased region" description="Polar residues" evidence="6">
    <location>
        <begin position="26"/>
        <end position="50"/>
    </location>
</feature>
<accession>A0A8H3I8D7</accession>
<dbReference type="EMBL" id="CAJPDR010000003">
    <property type="protein sequence ID" value="CAF9904149.1"/>
    <property type="molecule type" value="Genomic_DNA"/>
</dbReference>
<feature type="domain" description="C3H1-type" evidence="7">
    <location>
        <begin position="260"/>
        <end position="288"/>
    </location>
</feature>
<evidence type="ECO:0000313" key="8">
    <source>
        <dbReference type="EMBL" id="CAF9904149.1"/>
    </source>
</evidence>
<keyword evidence="1 5" id="KW-0479">Metal-binding</keyword>
<keyword evidence="9" id="KW-1185">Reference proteome</keyword>
<feature type="zinc finger region" description="C3H1-type" evidence="5">
    <location>
        <begin position="260"/>
        <end position="288"/>
    </location>
</feature>
<proteinExistence type="predicted"/>
<feature type="region of interest" description="Disordered" evidence="6">
    <location>
        <begin position="23"/>
        <end position="50"/>
    </location>
</feature>
<feature type="compositionally biased region" description="Polar residues" evidence="6">
    <location>
        <begin position="85"/>
        <end position="113"/>
    </location>
</feature>
<dbReference type="FunFam" id="4.10.1000.10:FF:000035">
    <property type="entry name" value="CCCH zinc finger protein, variant"/>
    <property type="match status" value="1"/>
</dbReference>
<reference evidence="8" key="1">
    <citation type="submission" date="2021-03" db="EMBL/GenBank/DDBJ databases">
        <authorList>
            <person name="Tagirdzhanova G."/>
        </authorList>
    </citation>
    <scope>NUCLEOTIDE SEQUENCE</scope>
</reference>
<dbReference type="GO" id="GO:0008270">
    <property type="term" value="F:zinc ion binding"/>
    <property type="evidence" value="ECO:0007669"/>
    <property type="project" value="UniProtKB-KW"/>
</dbReference>
<feature type="zinc finger region" description="C3H1-type" evidence="5">
    <location>
        <begin position="292"/>
        <end position="315"/>
    </location>
</feature>
<dbReference type="OrthoDB" id="410307at2759"/>
<evidence type="ECO:0000256" key="2">
    <source>
        <dbReference type="ARBA" id="ARBA00022737"/>
    </source>
</evidence>
<dbReference type="AlphaFoldDB" id="A0A8H3I8D7"/>
<dbReference type="Proteomes" id="UP000664203">
    <property type="component" value="Unassembled WGS sequence"/>
</dbReference>
<feature type="domain" description="C3H1-type" evidence="7">
    <location>
        <begin position="292"/>
        <end position="315"/>
    </location>
</feature>
<feature type="zinc finger region" description="C3H1-type" evidence="5">
    <location>
        <begin position="316"/>
        <end position="342"/>
    </location>
</feature>
<feature type="domain" description="C3H1-type" evidence="7">
    <location>
        <begin position="316"/>
        <end position="342"/>
    </location>
</feature>
<dbReference type="Gene3D" id="6.10.250.3220">
    <property type="match status" value="1"/>
</dbReference>
<dbReference type="PANTHER" id="PTHR46156">
    <property type="entry name" value="CCCH ZINGC FINGER"/>
    <property type="match status" value="1"/>
</dbReference>
<dbReference type="SUPFAM" id="SSF90229">
    <property type="entry name" value="CCCH zinc finger"/>
    <property type="match status" value="2"/>
</dbReference>
<dbReference type="PROSITE" id="PS50103">
    <property type="entry name" value="ZF_C3H1"/>
    <property type="match status" value="4"/>
</dbReference>
<evidence type="ECO:0000256" key="3">
    <source>
        <dbReference type="ARBA" id="ARBA00022771"/>
    </source>
</evidence>
<feature type="region of interest" description="Disordered" evidence="6">
    <location>
        <begin position="83"/>
        <end position="120"/>
    </location>
</feature>
<name>A0A8H3I8D7_9LECA</name>
<evidence type="ECO:0000256" key="5">
    <source>
        <dbReference type="PROSITE-ProRule" id="PRU00723"/>
    </source>
</evidence>
<organism evidence="8 9">
    <name type="scientific">Alectoria fallacina</name>
    <dbReference type="NCBI Taxonomy" id="1903189"/>
    <lineage>
        <taxon>Eukaryota</taxon>
        <taxon>Fungi</taxon>
        <taxon>Dikarya</taxon>
        <taxon>Ascomycota</taxon>
        <taxon>Pezizomycotina</taxon>
        <taxon>Lecanoromycetes</taxon>
        <taxon>OSLEUM clade</taxon>
        <taxon>Lecanoromycetidae</taxon>
        <taxon>Lecanorales</taxon>
        <taxon>Lecanorineae</taxon>
        <taxon>Parmeliaceae</taxon>
        <taxon>Alectoria</taxon>
    </lineage>
</organism>
<dbReference type="Gene3D" id="4.10.1000.10">
    <property type="entry name" value="Zinc finger, CCCH-type"/>
    <property type="match status" value="2"/>
</dbReference>
<keyword evidence="3 5" id="KW-0863">Zinc-finger</keyword>
<keyword evidence="2" id="KW-0677">Repeat</keyword>
<dbReference type="Pfam" id="PF00642">
    <property type="entry name" value="zf-CCCH"/>
    <property type="match status" value="1"/>
</dbReference>
<dbReference type="SMART" id="SM00356">
    <property type="entry name" value="ZnF_C3H1"/>
    <property type="match status" value="5"/>
</dbReference>
<feature type="compositionally biased region" description="Acidic residues" evidence="6">
    <location>
        <begin position="412"/>
        <end position="436"/>
    </location>
</feature>
<evidence type="ECO:0000259" key="7">
    <source>
        <dbReference type="PROSITE" id="PS50103"/>
    </source>
</evidence>
<feature type="domain" description="C3H1-type" evidence="7">
    <location>
        <begin position="343"/>
        <end position="371"/>
    </location>
</feature>
<evidence type="ECO:0000256" key="1">
    <source>
        <dbReference type="ARBA" id="ARBA00022723"/>
    </source>
</evidence>
<gene>
    <name evidence="8" type="ORF">ALECFALPRED_004869</name>
</gene>
<dbReference type="InterPro" id="IPR000571">
    <property type="entry name" value="Znf_CCCH"/>
</dbReference>
<evidence type="ECO:0000256" key="4">
    <source>
        <dbReference type="ARBA" id="ARBA00022833"/>
    </source>
</evidence>
<feature type="zinc finger region" description="C3H1-type" evidence="5">
    <location>
        <begin position="343"/>
        <end position="371"/>
    </location>
</feature>
<evidence type="ECO:0000256" key="6">
    <source>
        <dbReference type="SAM" id="MobiDB-lite"/>
    </source>
</evidence>
<dbReference type="InterPro" id="IPR036855">
    <property type="entry name" value="Znf_CCCH_sf"/>
</dbReference>
<dbReference type="Pfam" id="PF14608">
    <property type="entry name" value="zf-CCCH_2"/>
    <property type="match status" value="2"/>
</dbReference>
<protein>
    <recommendedName>
        <fullName evidence="7">C3H1-type domain-containing protein</fullName>
    </recommendedName>
</protein>
<dbReference type="PANTHER" id="PTHR46156:SF1">
    <property type="entry name" value="ZINC FINGER CCCH DOMAIN-CONTAINING PROTEIN 3"/>
    <property type="match status" value="1"/>
</dbReference>
<dbReference type="GO" id="GO:0005634">
    <property type="term" value="C:nucleus"/>
    <property type="evidence" value="ECO:0007669"/>
    <property type="project" value="TreeGrafter"/>
</dbReference>
<dbReference type="FunFam" id="4.10.1000.10:FF:000022">
    <property type="entry name" value="Zinc finger CCCH domain-containing protein 7"/>
    <property type="match status" value="1"/>
</dbReference>
<keyword evidence="4 5" id="KW-0862">Zinc</keyword>
<evidence type="ECO:0000313" key="9">
    <source>
        <dbReference type="Proteomes" id="UP000664203"/>
    </source>
</evidence>